<dbReference type="NCBIfam" id="TIGR03170">
    <property type="entry name" value="flgA_cterm"/>
    <property type="match status" value="1"/>
</dbReference>
<evidence type="ECO:0000259" key="2">
    <source>
        <dbReference type="Pfam" id="PF13144"/>
    </source>
</evidence>
<organism evidence="3 4">
    <name type="scientific">Grimontia celer</name>
    <dbReference type="NCBI Taxonomy" id="1796497"/>
    <lineage>
        <taxon>Bacteria</taxon>
        <taxon>Pseudomonadati</taxon>
        <taxon>Pseudomonadota</taxon>
        <taxon>Gammaproteobacteria</taxon>
        <taxon>Vibrionales</taxon>
        <taxon>Vibrionaceae</taxon>
        <taxon>Grimontia</taxon>
    </lineage>
</organism>
<comment type="subcellular location">
    <subcellularLocation>
        <location evidence="1">Periplasm</location>
    </subcellularLocation>
</comment>
<dbReference type="AlphaFoldDB" id="A0A128F793"/>
<evidence type="ECO:0000313" key="4">
    <source>
        <dbReference type="Proteomes" id="UP000071641"/>
    </source>
</evidence>
<dbReference type="Gene3D" id="2.30.30.760">
    <property type="match status" value="1"/>
</dbReference>
<feature type="signal peptide" evidence="1">
    <location>
        <begin position="1"/>
        <end position="27"/>
    </location>
</feature>
<evidence type="ECO:0000313" key="3">
    <source>
        <dbReference type="EMBL" id="CZF82663.1"/>
    </source>
</evidence>
<gene>
    <name evidence="3" type="ORF">GCE9029_03366</name>
</gene>
<evidence type="ECO:0000256" key="1">
    <source>
        <dbReference type="RuleBase" id="RU362063"/>
    </source>
</evidence>
<dbReference type="RefSeq" id="WP_062664915.1">
    <property type="nucleotide sequence ID" value="NZ_FIZX01000002.1"/>
</dbReference>
<keyword evidence="3" id="KW-0282">Flagellum</keyword>
<keyword evidence="3" id="KW-0966">Cell projection</keyword>
<dbReference type="PANTHER" id="PTHR36307">
    <property type="entry name" value="FLAGELLA BASAL BODY P-RING FORMATION PROTEIN FLGA"/>
    <property type="match status" value="1"/>
</dbReference>
<feature type="domain" description="Flagella basal body P-ring formation protein FlgA SAF" evidence="2">
    <location>
        <begin position="107"/>
        <end position="224"/>
    </location>
</feature>
<comment type="function">
    <text evidence="1">Involved in the assembly process of the P-ring formation. It may associate with FlgF on the rod constituting a structure essential for the P-ring assembly or may act as a modulator protein for the P-ring assembly.</text>
</comment>
<dbReference type="STRING" id="1796497.GCE9029_03366"/>
<name>A0A128F793_9GAMM</name>
<dbReference type="InterPro" id="IPR039246">
    <property type="entry name" value="Flagellar_FlgA"/>
</dbReference>
<protein>
    <recommendedName>
        <fullName evidence="1">Flagella basal body P-ring formation protein FlgA</fullName>
    </recommendedName>
</protein>
<keyword evidence="1" id="KW-0574">Periplasm</keyword>
<keyword evidence="1" id="KW-0732">Signal</keyword>
<keyword evidence="3" id="KW-0969">Cilium</keyword>
<dbReference type="GO" id="GO:0042597">
    <property type="term" value="C:periplasmic space"/>
    <property type="evidence" value="ECO:0007669"/>
    <property type="project" value="UniProtKB-SubCell"/>
</dbReference>
<accession>A0A128F793</accession>
<dbReference type="InterPro" id="IPR017585">
    <property type="entry name" value="SAF_FlgA"/>
</dbReference>
<sequence>MLSIKGTANGAWCLGFIFLLTANSALADIENSDATQFLSSHLLSKGFDDLVIGEVGSKEADNHQEVRYISVDCTYKINRCRVIGEDPKGNRVSSWFRVYSQQLGWQAKKSIRKHERILPSDFEWVMTDSFVCANQRVGKEGLQSEAIAAERVKKGSTLCDSHIQQSDGIAAGDIVSLTSTTEMLQLMIEVKALDSGNVGDTIRVRIPSSGNILEGKVVSSELVESEIE</sequence>
<dbReference type="Pfam" id="PF13144">
    <property type="entry name" value="ChapFlgA"/>
    <property type="match status" value="1"/>
</dbReference>
<dbReference type="Proteomes" id="UP000071641">
    <property type="component" value="Unassembled WGS sequence"/>
</dbReference>
<keyword evidence="4" id="KW-1185">Reference proteome</keyword>
<comment type="similarity">
    <text evidence="1">Belongs to the FlgA family.</text>
</comment>
<reference evidence="4" key="1">
    <citation type="submission" date="2016-02" db="EMBL/GenBank/DDBJ databases">
        <authorList>
            <person name="Rodrigo-Torres Lidia"/>
            <person name="Arahal R.David."/>
        </authorList>
    </citation>
    <scope>NUCLEOTIDE SEQUENCE [LARGE SCALE GENOMIC DNA]</scope>
    <source>
        <strain evidence="4">CECT 9029</strain>
    </source>
</reference>
<dbReference type="EMBL" id="FIZX01000002">
    <property type="protein sequence ID" value="CZF82663.1"/>
    <property type="molecule type" value="Genomic_DNA"/>
</dbReference>
<dbReference type="GO" id="GO:0044780">
    <property type="term" value="P:bacterial-type flagellum assembly"/>
    <property type="evidence" value="ECO:0007669"/>
    <property type="project" value="InterPro"/>
</dbReference>
<dbReference type="PANTHER" id="PTHR36307:SF1">
    <property type="entry name" value="FLAGELLA BASAL BODY P-RING FORMATION PROTEIN FLGA"/>
    <property type="match status" value="1"/>
</dbReference>
<dbReference type="OrthoDB" id="5916418at2"/>
<keyword evidence="1" id="KW-1005">Bacterial flagellum biogenesis</keyword>
<feature type="chain" id="PRO_5007229872" description="Flagella basal body P-ring formation protein FlgA" evidence="1">
    <location>
        <begin position="28"/>
        <end position="228"/>
    </location>
</feature>
<proteinExistence type="inferred from homology"/>